<dbReference type="Proteomes" id="UP000639606">
    <property type="component" value="Unassembled WGS sequence"/>
</dbReference>
<dbReference type="EMBL" id="BMRG01000004">
    <property type="protein sequence ID" value="GGP52103.1"/>
    <property type="molecule type" value="Genomic_DNA"/>
</dbReference>
<name>A0A918AL77_9PSEU</name>
<evidence type="ECO:0000259" key="1">
    <source>
        <dbReference type="Pfam" id="PF12680"/>
    </source>
</evidence>
<organism evidence="2 3">
    <name type="scientific">Saccharothrix coeruleofusca</name>
    <dbReference type="NCBI Taxonomy" id="33919"/>
    <lineage>
        <taxon>Bacteria</taxon>
        <taxon>Bacillati</taxon>
        <taxon>Actinomycetota</taxon>
        <taxon>Actinomycetes</taxon>
        <taxon>Pseudonocardiales</taxon>
        <taxon>Pseudonocardiaceae</taxon>
        <taxon>Saccharothrix</taxon>
    </lineage>
</organism>
<feature type="domain" description="SnoaL-like" evidence="1">
    <location>
        <begin position="12"/>
        <end position="119"/>
    </location>
</feature>
<sequence>MTRGRDDVAAVVEKLVARWAAGDASGVARLFCRGFRWWAARVPGAPWPAQVRNHRELESFFLGYLSAFDLTRITTRGLVVEHASGVLLGRVHARVPRTGGELVYDFALWIGVRDGLICEFRFFHDTLAIARALDPQSRLP</sequence>
<evidence type="ECO:0000313" key="2">
    <source>
        <dbReference type="EMBL" id="GGP52103.1"/>
    </source>
</evidence>
<proteinExistence type="predicted"/>
<dbReference type="Gene3D" id="3.10.450.50">
    <property type="match status" value="1"/>
</dbReference>
<protein>
    <recommendedName>
        <fullName evidence="1">SnoaL-like domain-containing protein</fullName>
    </recommendedName>
</protein>
<comment type="caution">
    <text evidence="2">The sequence shown here is derived from an EMBL/GenBank/DDBJ whole genome shotgun (WGS) entry which is preliminary data.</text>
</comment>
<gene>
    <name evidence="2" type="ORF">GCM10010185_25220</name>
</gene>
<evidence type="ECO:0000313" key="3">
    <source>
        <dbReference type="Proteomes" id="UP000639606"/>
    </source>
</evidence>
<dbReference type="AlphaFoldDB" id="A0A918AL77"/>
<reference evidence="2" key="2">
    <citation type="submission" date="2020-09" db="EMBL/GenBank/DDBJ databases">
        <authorList>
            <person name="Sun Q."/>
            <person name="Ohkuma M."/>
        </authorList>
    </citation>
    <scope>NUCLEOTIDE SEQUENCE</scope>
    <source>
        <strain evidence="2">JCM 3313</strain>
    </source>
</reference>
<accession>A0A918AL77</accession>
<keyword evidence="3" id="KW-1185">Reference proteome</keyword>
<reference evidence="2" key="1">
    <citation type="journal article" date="2014" name="Int. J. Syst. Evol. Microbiol.">
        <title>Complete genome sequence of Corynebacterium casei LMG S-19264T (=DSM 44701T), isolated from a smear-ripened cheese.</title>
        <authorList>
            <consortium name="US DOE Joint Genome Institute (JGI-PGF)"/>
            <person name="Walter F."/>
            <person name="Albersmeier A."/>
            <person name="Kalinowski J."/>
            <person name="Ruckert C."/>
        </authorList>
    </citation>
    <scope>NUCLEOTIDE SEQUENCE</scope>
    <source>
        <strain evidence="2">JCM 3313</strain>
    </source>
</reference>
<dbReference type="InterPro" id="IPR037401">
    <property type="entry name" value="SnoaL-like"/>
</dbReference>
<dbReference type="SUPFAM" id="SSF54427">
    <property type="entry name" value="NTF2-like"/>
    <property type="match status" value="1"/>
</dbReference>
<dbReference type="InterPro" id="IPR032710">
    <property type="entry name" value="NTF2-like_dom_sf"/>
</dbReference>
<dbReference type="RefSeq" id="WP_189223423.1">
    <property type="nucleotide sequence ID" value="NZ_BMRG01000004.1"/>
</dbReference>
<dbReference type="Pfam" id="PF12680">
    <property type="entry name" value="SnoaL_2"/>
    <property type="match status" value="1"/>
</dbReference>